<keyword evidence="3" id="KW-1185">Reference proteome</keyword>
<sequence>MTKDDKTADPTKAMTDMMAQMQKMGTDAMAAMGGDWAERMSKVGTEVMSFAADRMKQDMEFQQKLLQCRDMQELQQVQSRFWQEAIEQYRGEMERLAEMGGGMWSMPGQKPGSKD</sequence>
<accession>A0ABV7TLP4</accession>
<evidence type="ECO:0000313" key="2">
    <source>
        <dbReference type="EMBL" id="MFC3615875.1"/>
    </source>
</evidence>
<feature type="domain" description="Phasin" evidence="1">
    <location>
        <begin position="18"/>
        <end position="100"/>
    </location>
</feature>
<organism evidence="2 3">
    <name type="scientific">Lutimaribacter marinistellae</name>
    <dbReference type="NCBI Taxonomy" id="1820329"/>
    <lineage>
        <taxon>Bacteria</taxon>
        <taxon>Pseudomonadati</taxon>
        <taxon>Pseudomonadota</taxon>
        <taxon>Alphaproteobacteria</taxon>
        <taxon>Rhodobacterales</taxon>
        <taxon>Roseobacteraceae</taxon>
        <taxon>Lutimaribacter</taxon>
    </lineage>
</organism>
<evidence type="ECO:0000313" key="3">
    <source>
        <dbReference type="Proteomes" id="UP001595629"/>
    </source>
</evidence>
<reference evidence="3" key="1">
    <citation type="journal article" date="2019" name="Int. J. Syst. Evol. Microbiol.">
        <title>The Global Catalogue of Microorganisms (GCM) 10K type strain sequencing project: providing services to taxonomists for standard genome sequencing and annotation.</title>
        <authorList>
            <consortium name="The Broad Institute Genomics Platform"/>
            <consortium name="The Broad Institute Genome Sequencing Center for Infectious Disease"/>
            <person name="Wu L."/>
            <person name="Ma J."/>
        </authorList>
    </citation>
    <scope>NUCLEOTIDE SEQUENCE [LARGE SCALE GENOMIC DNA]</scope>
    <source>
        <strain evidence="3">KCTC 42911</strain>
    </source>
</reference>
<dbReference type="Proteomes" id="UP001595629">
    <property type="component" value="Unassembled WGS sequence"/>
</dbReference>
<name>A0ABV7TLP4_9RHOB</name>
<gene>
    <name evidence="2" type="ORF">ACFORG_19155</name>
</gene>
<dbReference type="RefSeq" id="WP_386737154.1">
    <property type="nucleotide sequence ID" value="NZ_JBHRXI010000025.1"/>
</dbReference>
<dbReference type="Pfam" id="PF09361">
    <property type="entry name" value="Phasin_2"/>
    <property type="match status" value="1"/>
</dbReference>
<dbReference type="InterPro" id="IPR018968">
    <property type="entry name" value="Phasin"/>
</dbReference>
<dbReference type="EMBL" id="JBHRXI010000025">
    <property type="protein sequence ID" value="MFC3615875.1"/>
    <property type="molecule type" value="Genomic_DNA"/>
</dbReference>
<proteinExistence type="predicted"/>
<comment type="caution">
    <text evidence="2">The sequence shown here is derived from an EMBL/GenBank/DDBJ whole genome shotgun (WGS) entry which is preliminary data.</text>
</comment>
<protein>
    <submittedName>
        <fullName evidence="2">Phasin family protein</fullName>
    </submittedName>
</protein>
<evidence type="ECO:0000259" key="1">
    <source>
        <dbReference type="Pfam" id="PF09361"/>
    </source>
</evidence>